<dbReference type="InterPro" id="IPR036568">
    <property type="entry name" value="GGCT-like_sf"/>
</dbReference>
<dbReference type="AlphaFoldDB" id="A0AAV8X6L8"/>
<dbReference type="InterPro" id="IPR013024">
    <property type="entry name" value="GGCT-like"/>
</dbReference>
<evidence type="ECO:0000256" key="2">
    <source>
        <dbReference type="PIRSR" id="PIRSR639126-1"/>
    </source>
</evidence>
<dbReference type="InterPro" id="IPR039126">
    <property type="entry name" value="GGACT"/>
</dbReference>
<comment type="caution">
    <text evidence="5">The sequence shown here is derived from an EMBL/GenBank/DDBJ whole genome shotgun (WGS) entry which is preliminary data.</text>
</comment>
<accession>A0AAV8X6L8</accession>
<reference evidence="5" key="1">
    <citation type="journal article" date="2023" name="Insect Mol. Biol.">
        <title>Genome sequencing provides insights into the evolution of gene families encoding plant cell wall-degrading enzymes in longhorned beetles.</title>
        <authorList>
            <person name="Shin N.R."/>
            <person name="Okamura Y."/>
            <person name="Kirsch R."/>
            <person name="Pauchet Y."/>
        </authorList>
    </citation>
    <scope>NUCLEOTIDE SEQUENCE</scope>
    <source>
        <strain evidence="5">AMC_N1</strain>
    </source>
</reference>
<protein>
    <recommendedName>
        <fullName evidence="3">Gamma-glutamylcyclotransferase family protein</fullName>
    </recommendedName>
</protein>
<comment type="similarity">
    <text evidence="1 3">Belongs to the gamma-glutamylcyclotransferase family.</text>
</comment>
<dbReference type="InterPro" id="IPR009288">
    <property type="entry name" value="AIG2-like_dom"/>
</dbReference>
<feature type="active site" description="Proton acceptor" evidence="2">
    <location>
        <position position="119"/>
    </location>
</feature>
<organism evidence="5 6">
    <name type="scientific">Aromia moschata</name>
    <dbReference type="NCBI Taxonomy" id="1265417"/>
    <lineage>
        <taxon>Eukaryota</taxon>
        <taxon>Metazoa</taxon>
        <taxon>Ecdysozoa</taxon>
        <taxon>Arthropoda</taxon>
        <taxon>Hexapoda</taxon>
        <taxon>Insecta</taxon>
        <taxon>Pterygota</taxon>
        <taxon>Neoptera</taxon>
        <taxon>Endopterygota</taxon>
        <taxon>Coleoptera</taxon>
        <taxon>Polyphaga</taxon>
        <taxon>Cucujiformia</taxon>
        <taxon>Chrysomeloidea</taxon>
        <taxon>Cerambycidae</taxon>
        <taxon>Cerambycinae</taxon>
        <taxon>Callichromatini</taxon>
        <taxon>Aromia</taxon>
    </lineage>
</organism>
<evidence type="ECO:0000259" key="4">
    <source>
        <dbReference type="Pfam" id="PF06094"/>
    </source>
</evidence>
<evidence type="ECO:0000313" key="6">
    <source>
        <dbReference type="Proteomes" id="UP001162162"/>
    </source>
</evidence>
<dbReference type="GO" id="GO:0005829">
    <property type="term" value="C:cytosol"/>
    <property type="evidence" value="ECO:0007669"/>
    <property type="project" value="TreeGrafter"/>
</dbReference>
<dbReference type="SUPFAM" id="SSF110857">
    <property type="entry name" value="Gamma-glutamyl cyclotransferase-like"/>
    <property type="match status" value="1"/>
</dbReference>
<evidence type="ECO:0000313" key="5">
    <source>
        <dbReference type="EMBL" id="KAJ8934602.1"/>
    </source>
</evidence>
<dbReference type="EMBL" id="JAPWTK010001013">
    <property type="protein sequence ID" value="KAJ8934602.1"/>
    <property type="molecule type" value="Genomic_DNA"/>
</dbReference>
<evidence type="ECO:0000256" key="3">
    <source>
        <dbReference type="RuleBase" id="RU367036"/>
    </source>
</evidence>
<dbReference type="Pfam" id="PF06094">
    <property type="entry name" value="GGACT"/>
    <property type="match status" value="1"/>
</dbReference>
<dbReference type="PANTHER" id="PTHR12510:SF4">
    <property type="entry name" value="GAMMA-GLUTAMYLAMINECYCLOTRANSFERASE"/>
    <property type="match status" value="1"/>
</dbReference>
<name>A0AAV8X6L8_9CUCU</name>
<keyword evidence="6" id="KW-1185">Reference proteome</keyword>
<dbReference type="GO" id="GO:0061929">
    <property type="term" value="F:gamma-glutamylaminecyclotransferase activity"/>
    <property type="evidence" value="ECO:0007669"/>
    <property type="project" value="InterPro"/>
</dbReference>
<feature type="domain" description="Gamma-glutamylcyclotransferase AIG2-like" evidence="4">
    <location>
        <begin position="41"/>
        <end position="138"/>
    </location>
</feature>
<dbReference type="Proteomes" id="UP001162162">
    <property type="component" value="Unassembled WGS sequence"/>
</dbReference>
<dbReference type="Gene3D" id="3.10.490.10">
    <property type="entry name" value="Gamma-glutamyl cyclotransferase-like"/>
    <property type="match status" value="1"/>
</dbReference>
<dbReference type="CDD" id="cd06661">
    <property type="entry name" value="GGCT_like"/>
    <property type="match status" value="1"/>
</dbReference>
<sequence>MSSMLVGSDLLPSFGFVNKTPSTTTENRLVEKMGTQNLHKVFVYGTLKKGEPNHQWFSKDQTGYHKYLYNAKTTEKYPLIIGTKYNIPFLLNSPGNGTHVEGEVYEVDDKVLANLDVLEDHPNYYVRQLRDVRPLVDGDTEPSECGSISSWILEKNY</sequence>
<gene>
    <name evidence="5" type="ORF">NQ318_002946</name>
</gene>
<dbReference type="PANTHER" id="PTHR12510">
    <property type="entry name" value="TROPONIN C-AKIN-1 PROTEIN"/>
    <property type="match status" value="1"/>
</dbReference>
<evidence type="ECO:0000256" key="1">
    <source>
        <dbReference type="ARBA" id="ARBA00008861"/>
    </source>
</evidence>
<proteinExistence type="inferred from homology"/>